<keyword evidence="2" id="KW-1133">Transmembrane helix</keyword>
<dbReference type="Proteomes" id="UP001501009">
    <property type="component" value="Unassembled WGS sequence"/>
</dbReference>
<dbReference type="NCBIfam" id="NF041824">
    <property type="entry name" value="daptide_HExxH"/>
    <property type="match status" value="1"/>
</dbReference>
<feature type="transmembrane region" description="Helical" evidence="2">
    <location>
        <begin position="142"/>
        <end position="164"/>
    </location>
</feature>
<feature type="transmembrane region" description="Helical" evidence="2">
    <location>
        <begin position="244"/>
        <end position="269"/>
    </location>
</feature>
<accession>A0ABP7HRN1</accession>
<dbReference type="PANTHER" id="PTHR13325:SF3">
    <property type="entry name" value="MEMBRANE-BOUND TRANSCRIPTION FACTOR SITE-2 PROTEASE"/>
    <property type="match status" value="1"/>
</dbReference>
<reference evidence="4" key="1">
    <citation type="journal article" date="2019" name="Int. J. Syst. Evol. Microbiol.">
        <title>The Global Catalogue of Microorganisms (GCM) 10K type strain sequencing project: providing services to taxonomists for standard genome sequencing and annotation.</title>
        <authorList>
            <consortium name="The Broad Institute Genomics Platform"/>
            <consortium name="The Broad Institute Genome Sequencing Center for Infectious Disease"/>
            <person name="Wu L."/>
            <person name="Ma J."/>
        </authorList>
    </citation>
    <scope>NUCLEOTIDE SEQUENCE [LARGE SCALE GENOMIC DNA]</scope>
    <source>
        <strain evidence="4">JCM 17138</strain>
    </source>
</reference>
<evidence type="ECO:0000313" key="3">
    <source>
        <dbReference type="EMBL" id="GAA3800564.1"/>
    </source>
</evidence>
<protein>
    <recommendedName>
        <fullName evidence="5">Peptide zinc metalloprotease protein</fullName>
    </recommendedName>
</protein>
<name>A0ABP7HRN1_9ACTN</name>
<feature type="region of interest" description="Disordered" evidence="1">
    <location>
        <begin position="1"/>
        <end position="20"/>
    </location>
</feature>
<evidence type="ECO:0008006" key="5">
    <source>
        <dbReference type="Google" id="ProtNLM"/>
    </source>
</evidence>
<evidence type="ECO:0000256" key="2">
    <source>
        <dbReference type="SAM" id="Phobius"/>
    </source>
</evidence>
<evidence type="ECO:0000256" key="1">
    <source>
        <dbReference type="SAM" id="MobiDB-lite"/>
    </source>
</evidence>
<dbReference type="InterPro" id="IPR049694">
    <property type="entry name" value="Daptide_HExxH"/>
</dbReference>
<feature type="transmembrane region" description="Helical" evidence="2">
    <location>
        <begin position="410"/>
        <end position="430"/>
    </location>
</feature>
<keyword evidence="2" id="KW-0812">Transmembrane</keyword>
<feature type="transmembrane region" description="Helical" evidence="2">
    <location>
        <begin position="179"/>
        <end position="207"/>
    </location>
</feature>
<dbReference type="EMBL" id="BAABDE010000017">
    <property type="protein sequence ID" value="GAA3800564.1"/>
    <property type="molecule type" value="Genomic_DNA"/>
</dbReference>
<keyword evidence="4" id="KW-1185">Reference proteome</keyword>
<dbReference type="RefSeq" id="WP_275778042.1">
    <property type="nucleotide sequence ID" value="NZ_BAABDE010000017.1"/>
</dbReference>
<dbReference type="InterPro" id="IPR001193">
    <property type="entry name" value="MBTPS2"/>
</dbReference>
<feature type="transmembrane region" description="Helical" evidence="2">
    <location>
        <begin position="372"/>
        <end position="389"/>
    </location>
</feature>
<proteinExistence type="predicted"/>
<sequence>MSARTATREPAPAVPSRPRIADDVTVHAPDKEGAPWVIQRGRHRYFRVQTDLARLARAVDGTRDRTGLAEVLGPPWTPEAVDVAVRKLADSQLLDDGTADVGSKRRKNLTSWIRFAPPLTVQFTLLKPERLLRRLTPLINALAHRAAAVVAATAVLGGLLALAAQGDELRTALGRPLPIAVYLAVACAMLVTTCVHEMGHGAVLTYYGGRPSRMGVMLFYLSPAFFCDVSDGWRLSDKAHRVHVALAGIATQLVIAGTGGIATLFVDAATVRDGLMVFTVSTYATGLLNLLPFIKLDGYIALMSHLDLPHLRDRAMTDARRFVARILFGGSGYHRELPHVRWSVAYGLACLVFPCYIVAGALGLWAGAAQRLGGIGAALVLCGLGYFVYRLGRGFVRLLGEARAAGAHTARLSLATSLAVAAVGGLLMWVKLPYSVSGGYVRDARGEVRLVLPPSADRSVIGKGTTVELFRSGLAGRDRTGSAVVTDGRGGNTTAPLSAFLPVRADGLPQPAVGYPLTVTGTPADRIGTAQVNAGTLPLWDWLCTTYVAPAWRW</sequence>
<keyword evidence="2" id="KW-0472">Membrane</keyword>
<feature type="transmembrane region" description="Helical" evidence="2">
    <location>
        <begin position="275"/>
        <end position="294"/>
    </location>
</feature>
<dbReference type="PANTHER" id="PTHR13325">
    <property type="entry name" value="PROTEASE M50 MEMBRANE-BOUND TRANSCRIPTION FACTOR SITE 2 PROTEASE"/>
    <property type="match status" value="1"/>
</dbReference>
<feature type="transmembrane region" description="Helical" evidence="2">
    <location>
        <begin position="344"/>
        <end position="366"/>
    </location>
</feature>
<organism evidence="3 4">
    <name type="scientific">Streptomyces coacervatus</name>
    <dbReference type="NCBI Taxonomy" id="647381"/>
    <lineage>
        <taxon>Bacteria</taxon>
        <taxon>Bacillati</taxon>
        <taxon>Actinomycetota</taxon>
        <taxon>Actinomycetes</taxon>
        <taxon>Kitasatosporales</taxon>
        <taxon>Streptomycetaceae</taxon>
        <taxon>Streptomyces</taxon>
    </lineage>
</organism>
<evidence type="ECO:0000313" key="4">
    <source>
        <dbReference type="Proteomes" id="UP001501009"/>
    </source>
</evidence>
<comment type="caution">
    <text evidence="3">The sequence shown here is derived from an EMBL/GenBank/DDBJ whole genome shotgun (WGS) entry which is preliminary data.</text>
</comment>
<gene>
    <name evidence="3" type="ORF">GCM10022403_038560</name>
</gene>